<dbReference type="Proteomes" id="UP000309997">
    <property type="component" value="Unassembled WGS sequence"/>
</dbReference>
<keyword evidence="2" id="KW-1185">Reference proteome</keyword>
<evidence type="ECO:0000313" key="2">
    <source>
        <dbReference type="Proteomes" id="UP000309997"/>
    </source>
</evidence>
<sequence>MASRTAAMLWALSSPTPIPDSSSSPITTSTCPEEDVNNRTKQTTDSLVAMKIPRSTASRESAPSAVNVDAPATGVPVDSAHCFSTISRSLSTVSGLACTGKEISIDKS</sequence>
<dbReference type="EMBL" id="RCHU02000008">
    <property type="protein sequence ID" value="KAL3582825.1"/>
    <property type="molecule type" value="Genomic_DNA"/>
</dbReference>
<proteinExistence type="predicted"/>
<gene>
    <name evidence="1" type="ORF">D5086_017157</name>
</gene>
<accession>A0ACC4BWP3</accession>
<name>A0ACC4BWP3_POPAL</name>
<reference evidence="1 2" key="1">
    <citation type="journal article" date="2024" name="Plant Biotechnol. J.">
        <title>Genome and CRISPR/Cas9 system of a widespread forest tree (Populus alba) in the world.</title>
        <authorList>
            <person name="Liu Y.J."/>
            <person name="Jiang P.F."/>
            <person name="Han X.M."/>
            <person name="Li X.Y."/>
            <person name="Wang H.M."/>
            <person name="Wang Y.J."/>
            <person name="Wang X.X."/>
            <person name="Zeng Q.Y."/>
        </authorList>
    </citation>
    <scope>NUCLEOTIDE SEQUENCE [LARGE SCALE GENOMIC DNA]</scope>
    <source>
        <strain evidence="2">cv. PAL-ZL1</strain>
    </source>
</reference>
<protein>
    <submittedName>
        <fullName evidence="1">Uncharacterized protein</fullName>
    </submittedName>
</protein>
<evidence type="ECO:0000313" key="1">
    <source>
        <dbReference type="EMBL" id="KAL3582825.1"/>
    </source>
</evidence>
<organism evidence="1 2">
    <name type="scientific">Populus alba</name>
    <name type="common">White poplar</name>
    <dbReference type="NCBI Taxonomy" id="43335"/>
    <lineage>
        <taxon>Eukaryota</taxon>
        <taxon>Viridiplantae</taxon>
        <taxon>Streptophyta</taxon>
        <taxon>Embryophyta</taxon>
        <taxon>Tracheophyta</taxon>
        <taxon>Spermatophyta</taxon>
        <taxon>Magnoliopsida</taxon>
        <taxon>eudicotyledons</taxon>
        <taxon>Gunneridae</taxon>
        <taxon>Pentapetalae</taxon>
        <taxon>rosids</taxon>
        <taxon>fabids</taxon>
        <taxon>Malpighiales</taxon>
        <taxon>Salicaceae</taxon>
        <taxon>Saliceae</taxon>
        <taxon>Populus</taxon>
    </lineage>
</organism>
<comment type="caution">
    <text evidence="1">The sequence shown here is derived from an EMBL/GenBank/DDBJ whole genome shotgun (WGS) entry which is preliminary data.</text>
</comment>